<dbReference type="SMART" id="SM00503">
    <property type="entry name" value="SynN"/>
    <property type="match status" value="1"/>
</dbReference>
<evidence type="ECO:0000313" key="7">
    <source>
        <dbReference type="Proteomes" id="UP000192223"/>
    </source>
</evidence>
<dbReference type="InterPro" id="IPR010989">
    <property type="entry name" value="SNARE"/>
</dbReference>
<keyword evidence="3" id="KW-0532">Neurotransmitter transport</keyword>
<evidence type="ECO:0000256" key="4">
    <source>
        <dbReference type="RuleBase" id="RU003858"/>
    </source>
</evidence>
<dbReference type="KEGG" id="apln:108744685"/>
<dbReference type="GO" id="GO:0048278">
    <property type="term" value="P:vesicle docking"/>
    <property type="evidence" value="ECO:0007669"/>
    <property type="project" value="TreeGrafter"/>
</dbReference>
<comment type="similarity">
    <text evidence="2 4">Belongs to the syntaxin family.</text>
</comment>
<accession>A0A1W4XJB4</accession>
<dbReference type="RefSeq" id="XP_018336073.1">
    <property type="nucleotide sequence ID" value="XM_018480571.2"/>
</dbReference>
<gene>
    <name evidence="8 9" type="primary">LOC108744685</name>
</gene>
<dbReference type="Gene3D" id="1.20.5.110">
    <property type="match status" value="1"/>
</dbReference>
<evidence type="ECO:0000256" key="1">
    <source>
        <dbReference type="ARBA" id="ARBA00004211"/>
    </source>
</evidence>
<dbReference type="OrthoDB" id="364348at2759"/>
<comment type="subcellular location">
    <subcellularLocation>
        <location evidence="1">Membrane</location>
        <topology evidence="1">Single-pass type IV membrane protein</topology>
    </subcellularLocation>
</comment>
<dbReference type="PANTHER" id="PTHR19957">
    <property type="entry name" value="SYNTAXIN"/>
    <property type="match status" value="1"/>
</dbReference>
<dbReference type="Gene3D" id="1.20.58.70">
    <property type="match status" value="1"/>
</dbReference>
<evidence type="ECO:0000313" key="8">
    <source>
        <dbReference type="RefSeq" id="XP_018336073.1"/>
    </source>
</evidence>
<dbReference type="Pfam" id="PF14523">
    <property type="entry name" value="Syntaxin_2"/>
    <property type="match status" value="1"/>
</dbReference>
<dbReference type="GO" id="GO:0005484">
    <property type="term" value="F:SNAP receptor activity"/>
    <property type="evidence" value="ECO:0007669"/>
    <property type="project" value="InterPro"/>
</dbReference>
<dbReference type="PROSITE" id="PS00914">
    <property type="entry name" value="SYNTAXIN"/>
    <property type="match status" value="1"/>
</dbReference>
<feature type="domain" description="T-SNARE coiled-coil homology" evidence="6">
    <location>
        <begin position="172"/>
        <end position="234"/>
    </location>
</feature>
<keyword evidence="5" id="KW-1133">Transmembrane helix</keyword>
<keyword evidence="7" id="KW-1185">Reference proteome</keyword>
<dbReference type="GeneID" id="108744685"/>
<dbReference type="InterPro" id="IPR006012">
    <property type="entry name" value="Syntaxin/epimorphin_CS"/>
</dbReference>
<dbReference type="FunFam" id="1.20.58.70:FF:000006">
    <property type="entry name" value="Syntaxin 7"/>
    <property type="match status" value="1"/>
</dbReference>
<dbReference type="SUPFAM" id="SSF47661">
    <property type="entry name" value="t-snare proteins"/>
    <property type="match status" value="1"/>
</dbReference>
<dbReference type="Proteomes" id="UP000192223">
    <property type="component" value="Unplaced"/>
</dbReference>
<keyword evidence="3" id="KW-0813">Transport</keyword>
<dbReference type="AlphaFoldDB" id="A0A1W4XJB4"/>
<dbReference type="STRING" id="224129.A0A1W4XJB4"/>
<name>A0A1W4XJB4_AGRPL</name>
<dbReference type="GO" id="GO:0031201">
    <property type="term" value="C:SNARE complex"/>
    <property type="evidence" value="ECO:0007669"/>
    <property type="project" value="TreeGrafter"/>
</dbReference>
<dbReference type="PANTHER" id="PTHR19957:SF411">
    <property type="entry name" value="LD23667P"/>
    <property type="match status" value="1"/>
</dbReference>
<dbReference type="InterPro" id="IPR045242">
    <property type="entry name" value="Syntaxin"/>
</dbReference>
<dbReference type="GO" id="GO:0008021">
    <property type="term" value="C:synaptic vesicle"/>
    <property type="evidence" value="ECO:0007669"/>
    <property type="project" value="TreeGrafter"/>
</dbReference>
<evidence type="ECO:0000256" key="2">
    <source>
        <dbReference type="ARBA" id="ARBA00009063"/>
    </source>
</evidence>
<dbReference type="GO" id="GO:0006906">
    <property type="term" value="P:vesicle fusion"/>
    <property type="evidence" value="ECO:0007669"/>
    <property type="project" value="TreeGrafter"/>
</dbReference>
<dbReference type="SMART" id="SM00397">
    <property type="entry name" value="t_SNARE"/>
    <property type="match status" value="1"/>
</dbReference>
<evidence type="ECO:0000259" key="6">
    <source>
        <dbReference type="PROSITE" id="PS50192"/>
    </source>
</evidence>
<dbReference type="GO" id="GO:0006886">
    <property type="term" value="P:intracellular protein transport"/>
    <property type="evidence" value="ECO:0007669"/>
    <property type="project" value="InterPro"/>
</dbReference>
<evidence type="ECO:0000256" key="5">
    <source>
        <dbReference type="SAM" id="Phobius"/>
    </source>
</evidence>
<sequence>MENFSSYQNSSQGREQDFQKLSEKIGSSIQKISQNVSSMQRMINQIGTHQDSRDLRTQLHTIHQYTQQLVKDTIGYIKELNAIPPVSIQSEQRQRKMQKERLQDEFTSTLNAFQAAQRKAAQKEKEEVNKVKAQAMGDPISSFKKDPQLIELQGGNVNKFQQQVQMQDESELESLQEQERAIRQLETDINDVNQIFKELGAMVHEQGGIVDSIEASVESTQDYVSQGTQQLREASNYKNKIRKRKLILAIILGVILTIIVIIIIWQAKS</sequence>
<reference evidence="8 9" key="1">
    <citation type="submission" date="2025-04" db="UniProtKB">
        <authorList>
            <consortium name="RefSeq"/>
        </authorList>
    </citation>
    <scope>IDENTIFICATION</scope>
    <source>
        <tissue evidence="8 9">Entire body</tissue>
    </source>
</reference>
<organism evidence="7 9">
    <name type="scientific">Agrilus planipennis</name>
    <name type="common">Emerald ash borer</name>
    <name type="synonym">Agrilus marcopoli</name>
    <dbReference type="NCBI Taxonomy" id="224129"/>
    <lineage>
        <taxon>Eukaryota</taxon>
        <taxon>Metazoa</taxon>
        <taxon>Ecdysozoa</taxon>
        <taxon>Arthropoda</taxon>
        <taxon>Hexapoda</taxon>
        <taxon>Insecta</taxon>
        <taxon>Pterygota</taxon>
        <taxon>Neoptera</taxon>
        <taxon>Endopterygota</taxon>
        <taxon>Coleoptera</taxon>
        <taxon>Polyphaga</taxon>
        <taxon>Elateriformia</taxon>
        <taxon>Buprestoidea</taxon>
        <taxon>Buprestidae</taxon>
        <taxon>Agrilinae</taxon>
        <taxon>Agrilus</taxon>
    </lineage>
</organism>
<dbReference type="InterPro" id="IPR000727">
    <property type="entry name" value="T_SNARE_dom"/>
</dbReference>
<dbReference type="InterPro" id="IPR006011">
    <property type="entry name" value="Syntaxin_N"/>
</dbReference>
<feature type="transmembrane region" description="Helical" evidence="5">
    <location>
        <begin position="246"/>
        <end position="267"/>
    </location>
</feature>
<protein>
    <submittedName>
        <fullName evidence="8 9">Syntaxin-7</fullName>
    </submittedName>
</protein>
<evidence type="ECO:0000256" key="3">
    <source>
        <dbReference type="ARBA" id="ARBA00022775"/>
    </source>
</evidence>
<evidence type="ECO:0000313" key="9">
    <source>
        <dbReference type="RefSeq" id="XP_018336074.1"/>
    </source>
</evidence>
<keyword evidence="5" id="KW-0472">Membrane</keyword>
<dbReference type="GO" id="GO:0006836">
    <property type="term" value="P:neurotransmitter transport"/>
    <property type="evidence" value="ECO:0007669"/>
    <property type="project" value="UniProtKB-KW"/>
</dbReference>
<dbReference type="RefSeq" id="XP_018336074.1">
    <property type="nucleotide sequence ID" value="XM_018480572.2"/>
</dbReference>
<proteinExistence type="inferred from homology"/>
<dbReference type="PROSITE" id="PS50192">
    <property type="entry name" value="T_SNARE"/>
    <property type="match status" value="1"/>
</dbReference>
<dbReference type="Pfam" id="PF05739">
    <property type="entry name" value="SNARE"/>
    <property type="match status" value="1"/>
</dbReference>
<keyword evidence="5" id="KW-0812">Transmembrane</keyword>
<dbReference type="GO" id="GO:0000149">
    <property type="term" value="F:SNARE binding"/>
    <property type="evidence" value="ECO:0007669"/>
    <property type="project" value="TreeGrafter"/>
</dbReference>